<gene>
    <name evidence="6" type="primary">tho4</name>
    <name evidence="5" type="ORF">SJAG_04310</name>
</gene>
<dbReference type="OMA" id="GTCRAFF"/>
<dbReference type="eggNOG" id="KOG0533">
    <property type="taxonomic scope" value="Eukaryota"/>
</dbReference>
<accession>B6K6H8</accession>
<evidence type="ECO:0000256" key="2">
    <source>
        <dbReference type="PROSITE-ProRule" id="PRU00176"/>
    </source>
</evidence>
<dbReference type="EMBL" id="KE651167">
    <property type="protein sequence ID" value="EEB09132.1"/>
    <property type="molecule type" value="Genomic_DNA"/>
</dbReference>
<dbReference type="CDD" id="cd00590">
    <property type="entry name" value="RRM_SF"/>
    <property type="match status" value="1"/>
</dbReference>
<feature type="region of interest" description="Disordered" evidence="3">
    <location>
        <begin position="14"/>
        <end position="47"/>
    </location>
</feature>
<dbReference type="PROSITE" id="PS50102">
    <property type="entry name" value="RRM"/>
    <property type="match status" value="1"/>
</dbReference>
<dbReference type="Gene3D" id="3.30.70.330">
    <property type="match status" value="1"/>
</dbReference>
<feature type="compositionally biased region" description="Polar residues" evidence="3">
    <location>
        <begin position="207"/>
        <end position="218"/>
    </location>
</feature>
<proteinExistence type="predicted"/>
<protein>
    <submittedName>
        <fullName evidence="5">THO complex subunit</fullName>
    </submittedName>
</protein>
<evidence type="ECO:0000313" key="6">
    <source>
        <dbReference type="JaponicusDB" id="SJAG_04310"/>
    </source>
</evidence>
<dbReference type="GO" id="GO:0003729">
    <property type="term" value="F:mRNA binding"/>
    <property type="evidence" value="ECO:0000318"/>
    <property type="project" value="GO_Central"/>
</dbReference>
<organism evidence="5 7">
    <name type="scientific">Schizosaccharomyces japonicus (strain yFS275 / FY16936)</name>
    <name type="common">Fission yeast</name>
    <dbReference type="NCBI Taxonomy" id="402676"/>
    <lineage>
        <taxon>Eukaryota</taxon>
        <taxon>Fungi</taxon>
        <taxon>Dikarya</taxon>
        <taxon>Ascomycota</taxon>
        <taxon>Taphrinomycotina</taxon>
        <taxon>Schizosaccharomycetes</taxon>
        <taxon>Schizosaccharomycetales</taxon>
        <taxon>Schizosaccharomycetaceae</taxon>
        <taxon>Schizosaccharomyces</taxon>
    </lineage>
</organism>
<dbReference type="InterPro" id="IPR012677">
    <property type="entry name" value="Nucleotide-bd_a/b_plait_sf"/>
</dbReference>
<keyword evidence="7" id="KW-1185">Reference proteome</keyword>
<dbReference type="STRING" id="402676.B6K6H8"/>
<feature type="compositionally biased region" description="Basic and acidic residues" evidence="3">
    <location>
        <begin position="14"/>
        <end position="33"/>
    </location>
</feature>
<evidence type="ECO:0000313" key="7">
    <source>
        <dbReference type="Proteomes" id="UP000001744"/>
    </source>
</evidence>
<dbReference type="InterPro" id="IPR035979">
    <property type="entry name" value="RBD_domain_sf"/>
</dbReference>
<evidence type="ECO:0000256" key="3">
    <source>
        <dbReference type="SAM" id="MobiDB-lite"/>
    </source>
</evidence>
<dbReference type="SMART" id="SM00360">
    <property type="entry name" value="RRM"/>
    <property type="match status" value="1"/>
</dbReference>
<dbReference type="PANTHER" id="PTHR19965">
    <property type="entry name" value="RNA AND EXPORT FACTOR BINDING PROTEIN"/>
    <property type="match status" value="1"/>
</dbReference>
<dbReference type="HOGENOM" id="CLU_1066198_0_0_1"/>
<dbReference type="JaponicusDB" id="SJAG_04310">
    <property type="gene designation" value="tho4"/>
</dbReference>
<reference evidence="5 7" key="1">
    <citation type="journal article" date="2011" name="Science">
        <title>Comparative functional genomics of the fission yeasts.</title>
        <authorList>
            <person name="Rhind N."/>
            <person name="Chen Z."/>
            <person name="Yassour M."/>
            <person name="Thompson D.A."/>
            <person name="Haas B.J."/>
            <person name="Habib N."/>
            <person name="Wapinski I."/>
            <person name="Roy S."/>
            <person name="Lin M.F."/>
            <person name="Heiman D.I."/>
            <person name="Young S.K."/>
            <person name="Furuya K."/>
            <person name="Guo Y."/>
            <person name="Pidoux A."/>
            <person name="Chen H.M."/>
            <person name="Robbertse B."/>
            <person name="Goldberg J.M."/>
            <person name="Aoki K."/>
            <person name="Bayne E.H."/>
            <person name="Berlin A.M."/>
            <person name="Desjardins C.A."/>
            <person name="Dobbs E."/>
            <person name="Dukaj L."/>
            <person name="Fan L."/>
            <person name="FitzGerald M.G."/>
            <person name="French C."/>
            <person name="Gujja S."/>
            <person name="Hansen K."/>
            <person name="Keifenheim D."/>
            <person name="Levin J.Z."/>
            <person name="Mosher R.A."/>
            <person name="Mueller C.A."/>
            <person name="Pfiffner J."/>
            <person name="Priest M."/>
            <person name="Russ C."/>
            <person name="Smialowska A."/>
            <person name="Swoboda P."/>
            <person name="Sykes S.M."/>
            <person name="Vaughn M."/>
            <person name="Vengrova S."/>
            <person name="Yoder R."/>
            <person name="Zeng Q."/>
            <person name="Allshire R."/>
            <person name="Baulcombe D."/>
            <person name="Birren B.W."/>
            <person name="Brown W."/>
            <person name="Ekwall K."/>
            <person name="Kellis M."/>
            <person name="Leatherwood J."/>
            <person name="Levin H."/>
            <person name="Margalit H."/>
            <person name="Martienssen R."/>
            <person name="Nieduszynski C.A."/>
            <person name="Spatafora J.W."/>
            <person name="Friedman N."/>
            <person name="Dalgaard J.Z."/>
            <person name="Baumann P."/>
            <person name="Niki H."/>
            <person name="Regev A."/>
            <person name="Nusbaum C."/>
        </authorList>
    </citation>
    <scope>NUCLEOTIDE SEQUENCE [LARGE SCALE GENOMIC DNA]</scope>
    <source>
        <strain evidence="7">yFS275 / FY16936</strain>
    </source>
</reference>
<evidence type="ECO:0000256" key="1">
    <source>
        <dbReference type="ARBA" id="ARBA00022884"/>
    </source>
</evidence>
<name>B6K6H8_SCHJY</name>
<dbReference type="PANTHER" id="PTHR19965:SF82">
    <property type="entry name" value="THO COMPLEX SUBUNIT 4"/>
    <property type="match status" value="1"/>
</dbReference>
<dbReference type="OrthoDB" id="5382468at2759"/>
<evidence type="ECO:0000313" key="5">
    <source>
        <dbReference type="EMBL" id="EEB09132.1"/>
    </source>
</evidence>
<dbReference type="Proteomes" id="UP000001744">
    <property type="component" value="Unassembled WGS sequence"/>
</dbReference>
<dbReference type="InterPro" id="IPR000504">
    <property type="entry name" value="RRM_dom"/>
</dbReference>
<dbReference type="VEuPathDB" id="FungiDB:SJAG_04310"/>
<evidence type="ECO:0000259" key="4">
    <source>
        <dbReference type="PROSITE" id="PS50102"/>
    </source>
</evidence>
<dbReference type="AlphaFoldDB" id="B6K6H8"/>
<keyword evidence="1 2" id="KW-0694">RNA-binding</keyword>
<dbReference type="RefSeq" id="XP_002175425.1">
    <property type="nucleotide sequence ID" value="XM_002175389.1"/>
</dbReference>
<feature type="region of interest" description="Disordered" evidence="3">
    <location>
        <begin position="173"/>
        <end position="227"/>
    </location>
</feature>
<feature type="compositionally biased region" description="Basic residues" evidence="3">
    <location>
        <begin position="177"/>
        <end position="189"/>
    </location>
</feature>
<sequence>MSLELSLDEIIRQERPEKRLGRSNRIEKKDSRPKPRRRGAGRRRDYYEDDTQRWEHDLSQDRIESRPRRIERVKRDATSLVSVDNIHYEVSEEELKTVFDRVAPVKNVSMKFDRAGRSEGRCTIAFEKEEDAKLAVAELNGFMLRDRGLHVELLASRRPTLLDRIEGDRIPLPISTKRSRRRTRVHSARPPKTTEELDRELDEYLRNGQQPTPITDQEGSAMEVEND</sequence>
<dbReference type="GO" id="GO:0005634">
    <property type="term" value="C:nucleus"/>
    <property type="evidence" value="ECO:0000318"/>
    <property type="project" value="GO_Central"/>
</dbReference>
<dbReference type="Pfam" id="PF00076">
    <property type="entry name" value="RRM_1"/>
    <property type="match status" value="1"/>
</dbReference>
<dbReference type="GeneID" id="7052573"/>
<feature type="domain" description="RRM" evidence="4">
    <location>
        <begin position="79"/>
        <end position="156"/>
    </location>
</feature>
<dbReference type="InterPro" id="IPR051229">
    <property type="entry name" value="ALYREF_mRNA_export"/>
</dbReference>
<dbReference type="SUPFAM" id="SSF54928">
    <property type="entry name" value="RNA-binding domain, RBD"/>
    <property type="match status" value="1"/>
</dbReference>